<protein>
    <submittedName>
        <fullName evidence="2">Uncharacterized protein</fullName>
    </submittedName>
</protein>
<sequence length="498" mass="57048">MKGLDNLFEWRNALKELSLTRQSVNGLEDEVIQQLRFSYDQGLVEEMNIRQAEYDNGCAIMNRLINNCLLEVPTKTENGRCVKMHDLIRDMALHITCGTPRFLVKAGMRLTEPLDMQEWRKDLEKVSLMENWGLPLPYPLEILPPKCPMLTTLLLSGCNIQSIPEGFLKHMHRFKILDLSANPIKNLPDSIANLKNLTALLLRHCRSLEKVPSLSKLQILKELNLEATNIREVPRGMKNLLKLNYLNLNGIGDLHEIPDRALSKLSCLQDLIVGETLVSGEDVGGLKKLEILKGRFYDLHNLNAYVEALHGREEPLEYIIRVGERGWVEQINTRKYIELCGCNIDINQIILPHVEELYIKECNLNCRQGYIRFSPELSVSECNKLEEIIAIELGWNQRGKTTMEFHLPQLRFFSVWNLPKLKSICSVNGVIACDSLEIIEPEEWWESVEWDHHPNAKSILEPLLRSCCKQAAGVTVAYAASHDTCCTNKRETSKEEEE</sequence>
<gene>
    <name evidence="2" type="ORF">CXB51_029201</name>
</gene>
<evidence type="ECO:0000256" key="1">
    <source>
        <dbReference type="ARBA" id="ARBA00022821"/>
    </source>
</evidence>
<dbReference type="Pfam" id="PF13855">
    <property type="entry name" value="LRR_8"/>
    <property type="match status" value="1"/>
</dbReference>
<comment type="caution">
    <text evidence="2">The sequence shown here is derived from an EMBL/GenBank/DDBJ whole genome shotgun (WGS) entry which is preliminary data.</text>
</comment>
<dbReference type="SUPFAM" id="SSF52058">
    <property type="entry name" value="L domain-like"/>
    <property type="match status" value="1"/>
</dbReference>
<dbReference type="InterPro" id="IPR001611">
    <property type="entry name" value="Leu-rich_rpt"/>
</dbReference>
<organism evidence="2 3">
    <name type="scientific">Gossypium anomalum</name>
    <dbReference type="NCBI Taxonomy" id="47600"/>
    <lineage>
        <taxon>Eukaryota</taxon>
        <taxon>Viridiplantae</taxon>
        <taxon>Streptophyta</taxon>
        <taxon>Embryophyta</taxon>
        <taxon>Tracheophyta</taxon>
        <taxon>Spermatophyta</taxon>
        <taxon>Magnoliopsida</taxon>
        <taxon>eudicotyledons</taxon>
        <taxon>Gunneridae</taxon>
        <taxon>Pentapetalae</taxon>
        <taxon>rosids</taxon>
        <taxon>malvids</taxon>
        <taxon>Malvales</taxon>
        <taxon>Malvaceae</taxon>
        <taxon>Malvoideae</taxon>
        <taxon>Gossypium</taxon>
    </lineage>
</organism>
<dbReference type="Proteomes" id="UP000701853">
    <property type="component" value="Chromosome 11"/>
</dbReference>
<dbReference type="PANTHER" id="PTHR33463:SF187">
    <property type="entry name" value="AND NB-ARC DOMAIN DISEASE RESISTANCE PROTEIN, PUTATIVE-RELATED"/>
    <property type="match status" value="1"/>
</dbReference>
<keyword evidence="3" id="KW-1185">Reference proteome</keyword>
<dbReference type="InterPro" id="IPR032675">
    <property type="entry name" value="LRR_dom_sf"/>
</dbReference>
<evidence type="ECO:0000313" key="2">
    <source>
        <dbReference type="EMBL" id="KAG8479426.1"/>
    </source>
</evidence>
<dbReference type="Gene3D" id="3.80.10.10">
    <property type="entry name" value="Ribonuclease Inhibitor"/>
    <property type="match status" value="1"/>
</dbReference>
<proteinExistence type="predicted"/>
<dbReference type="AlphaFoldDB" id="A0A8J5XZG1"/>
<accession>A0A8J5XZG1</accession>
<evidence type="ECO:0000313" key="3">
    <source>
        <dbReference type="Proteomes" id="UP000701853"/>
    </source>
</evidence>
<keyword evidence="1" id="KW-0611">Plant defense</keyword>
<dbReference type="PANTHER" id="PTHR33463">
    <property type="entry name" value="NB-ARC DOMAIN-CONTAINING PROTEIN-RELATED"/>
    <property type="match status" value="1"/>
</dbReference>
<reference evidence="2 3" key="1">
    <citation type="journal article" date="2021" name="bioRxiv">
        <title>The Gossypium anomalum genome as a resource for cotton improvement and evolutionary analysis of hybrid incompatibility.</title>
        <authorList>
            <person name="Grover C.E."/>
            <person name="Yuan D."/>
            <person name="Arick M.A."/>
            <person name="Miller E.R."/>
            <person name="Hu G."/>
            <person name="Peterson D.G."/>
            <person name="Wendel J.F."/>
            <person name="Udall J.A."/>
        </authorList>
    </citation>
    <scope>NUCLEOTIDE SEQUENCE [LARGE SCALE GENOMIC DNA]</scope>
    <source>
        <strain evidence="2">JFW-Udall</strain>
        <tissue evidence="2">Leaf</tissue>
    </source>
</reference>
<name>A0A8J5XZG1_9ROSI</name>
<dbReference type="InterPro" id="IPR050905">
    <property type="entry name" value="Plant_NBS-LRR"/>
</dbReference>
<dbReference type="EMBL" id="JAHUZN010000011">
    <property type="protein sequence ID" value="KAG8479426.1"/>
    <property type="molecule type" value="Genomic_DNA"/>
</dbReference>
<dbReference type="OrthoDB" id="1926275at2759"/>